<accession>A0A0K2TJ59</accession>
<organism evidence="1">
    <name type="scientific">Lepeophtheirus salmonis</name>
    <name type="common">Salmon louse</name>
    <name type="synonym">Caligus salmonis</name>
    <dbReference type="NCBI Taxonomy" id="72036"/>
    <lineage>
        <taxon>Eukaryota</taxon>
        <taxon>Metazoa</taxon>
        <taxon>Ecdysozoa</taxon>
        <taxon>Arthropoda</taxon>
        <taxon>Crustacea</taxon>
        <taxon>Multicrustacea</taxon>
        <taxon>Hexanauplia</taxon>
        <taxon>Copepoda</taxon>
        <taxon>Siphonostomatoida</taxon>
        <taxon>Caligidae</taxon>
        <taxon>Lepeophtheirus</taxon>
    </lineage>
</organism>
<proteinExistence type="predicted"/>
<protein>
    <submittedName>
        <fullName evidence="1">Uncharacterized protein</fullName>
    </submittedName>
</protein>
<sequence length="86" mass="9494">RDEDHCSIVISDFSNCPVCLAPSNDSAFHYLPKSCQWFVAPQATTSFLTHPGSLRSENCYSCLVLCKCLSIKPRVVSNINNPSCLI</sequence>
<name>A0A0K2TJ59_LEPSM</name>
<dbReference type="EMBL" id="HACA01008722">
    <property type="protein sequence ID" value="CDW26083.1"/>
    <property type="molecule type" value="Transcribed_RNA"/>
</dbReference>
<reference evidence="1" key="1">
    <citation type="submission" date="2014-05" db="EMBL/GenBank/DDBJ databases">
        <authorList>
            <person name="Chronopoulou M."/>
        </authorList>
    </citation>
    <scope>NUCLEOTIDE SEQUENCE</scope>
    <source>
        <tissue evidence="1">Whole organism</tissue>
    </source>
</reference>
<feature type="non-terminal residue" evidence="1">
    <location>
        <position position="1"/>
    </location>
</feature>
<evidence type="ECO:0000313" key="1">
    <source>
        <dbReference type="EMBL" id="CDW26083.1"/>
    </source>
</evidence>
<dbReference type="AlphaFoldDB" id="A0A0K2TJ59"/>